<protein>
    <recommendedName>
        <fullName evidence="1">DUF7852 domain-containing protein</fullName>
    </recommendedName>
</protein>
<proteinExistence type="predicted"/>
<name>A0A6N9PXJ5_9BACL</name>
<accession>A0A6N9PXJ5</accession>
<evidence type="ECO:0000313" key="3">
    <source>
        <dbReference type="Proteomes" id="UP000448943"/>
    </source>
</evidence>
<organism evidence="2 3">
    <name type="scientific">Chengkuizengella marina</name>
    <dbReference type="NCBI Taxonomy" id="2507566"/>
    <lineage>
        <taxon>Bacteria</taxon>
        <taxon>Bacillati</taxon>
        <taxon>Bacillota</taxon>
        <taxon>Bacilli</taxon>
        <taxon>Bacillales</taxon>
        <taxon>Paenibacillaceae</taxon>
        <taxon>Chengkuizengella</taxon>
    </lineage>
</organism>
<dbReference type="InterPro" id="IPR054845">
    <property type="entry name" value="Exosporium_prot_C"/>
</dbReference>
<dbReference type="AlphaFoldDB" id="A0A6N9PXJ5"/>
<keyword evidence="3" id="KW-1185">Reference proteome</keyword>
<dbReference type="InterPro" id="IPR057174">
    <property type="entry name" value="DUF7852"/>
</dbReference>
<gene>
    <name evidence="2" type="ORF">ERL59_01405</name>
</gene>
<dbReference type="EMBL" id="SIJB01000004">
    <property type="protein sequence ID" value="NBI27626.1"/>
    <property type="molecule type" value="Genomic_DNA"/>
</dbReference>
<evidence type="ECO:0000259" key="1">
    <source>
        <dbReference type="Pfam" id="PF25250"/>
    </source>
</evidence>
<feature type="domain" description="DUF7852" evidence="1">
    <location>
        <begin position="30"/>
        <end position="107"/>
    </location>
</feature>
<dbReference type="NCBIfam" id="NF045794">
    <property type="entry name" value="CsxC_fam"/>
    <property type="match status" value="1"/>
</dbReference>
<dbReference type="Pfam" id="PF25250">
    <property type="entry name" value="DUF7852"/>
    <property type="match status" value="1"/>
</dbReference>
<comment type="caution">
    <text evidence="2">The sequence shown here is derived from an EMBL/GenBank/DDBJ whole genome shotgun (WGS) entry which is preliminary data.</text>
</comment>
<reference evidence="2 3" key="1">
    <citation type="submission" date="2019-01" db="EMBL/GenBank/DDBJ databases">
        <title>Chengkuizengella sp. nov., isolated from deep-sea sediment of East Pacific Ocean.</title>
        <authorList>
            <person name="Yang J."/>
            <person name="Lai Q."/>
            <person name="Shao Z."/>
        </authorList>
    </citation>
    <scope>NUCLEOTIDE SEQUENCE [LARGE SCALE GENOMIC DNA]</scope>
    <source>
        <strain evidence="2 3">YPA3-1-1</strain>
    </source>
</reference>
<evidence type="ECO:0000313" key="2">
    <source>
        <dbReference type="EMBL" id="NBI27626.1"/>
    </source>
</evidence>
<sequence length="234" mass="26039">MEGEEAMGAKVTPIFCDCTSQNQSLCPDKIMMDVVVGELSLQVDLEADIELDTPAIDIKDIDKKVVLEQCEFISVDNSSSKCDCGVVNGKVFLGGYVRKNIRYSAVDYAHDDGICGGIKHCTVNVPFNCVVPVEDSKVSVSHTEKGTMDFHGRKLQEFNQLISESYNEPVECCINNVTFKERDLFRNQVPLTYGPKTEKSFCVIREKMVIIMDLTLIQKRKVDSCLIISSNTGC</sequence>
<dbReference type="Proteomes" id="UP000448943">
    <property type="component" value="Unassembled WGS sequence"/>
</dbReference>